<evidence type="ECO:0000313" key="1">
    <source>
        <dbReference type="EMBL" id="MBD2755694.1"/>
    </source>
</evidence>
<reference evidence="1" key="1">
    <citation type="submission" date="2020-09" db="EMBL/GenBank/DDBJ databases">
        <authorList>
            <person name="Kim M.K."/>
        </authorList>
    </citation>
    <scope>NUCLEOTIDE SEQUENCE</scope>
    <source>
        <strain evidence="1">BT704</strain>
    </source>
</reference>
<accession>A0A927GFC4</accession>
<gene>
    <name evidence="1" type="ORF">IC230_22515</name>
</gene>
<dbReference type="Proteomes" id="UP000653797">
    <property type="component" value="Unassembled WGS sequence"/>
</dbReference>
<comment type="caution">
    <text evidence="1">The sequence shown here is derived from an EMBL/GenBank/DDBJ whole genome shotgun (WGS) entry which is preliminary data.</text>
</comment>
<evidence type="ECO:0000313" key="2">
    <source>
        <dbReference type="Proteomes" id="UP000653797"/>
    </source>
</evidence>
<keyword evidence="2" id="KW-1185">Reference proteome</keyword>
<organism evidence="1 2">
    <name type="scientific">Spirosoma validum</name>
    <dbReference type="NCBI Taxonomy" id="2771355"/>
    <lineage>
        <taxon>Bacteria</taxon>
        <taxon>Pseudomonadati</taxon>
        <taxon>Bacteroidota</taxon>
        <taxon>Cytophagia</taxon>
        <taxon>Cytophagales</taxon>
        <taxon>Cytophagaceae</taxon>
        <taxon>Spirosoma</taxon>
    </lineage>
</organism>
<name>A0A927GFC4_9BACT</name>
<dbReference type="AlphaFoldDB" id="A0A927GFC4"/>
<dbReference type="RefSeq" id="WP_191041316.1">
    <property type="nucleotide sequence ID" value="NZ_JACXAA010000009.1"/>
</dbReference>
<protein>
    <submittedName>
        <fullName evidence="1">Uncharacterized protein</fullName>
    </submittedName>
</protein>
<dbReference type="EMBL" id="JACXAA010000009">
    <property type="protein sequence ID" value="MBD2755694.1"/>
    <property type="molecule type" value="Genomic_DNA"/>
</dbReference>
<proteinExistence type="predicted"/>
<sequence length="197" mass="22643">MKRVIVISFALLYITTLAWSQGITRTTQSIIFLPIDTAPSIDYKYRDGTALLTDGRLLKGRFQYNGRKIFVYRASSQAAKQRIALSMIKRLVLAGSDTLVTYRSDSTVFVRLGNRLLRQLTDGSPMVLDRKFAVDEDRGKTGRRMFVLDEDGTVRKFTSLQKFNRWFYAYRERSGKQTSDTYLNQSEIVKAVARLNE</sequence>